<dbReference type="InterPro" id="IPR036249">
    <property type="entry name" value="Thioredoxin-like_sf"/>
</dbReference>
<name>A0AAU7W478_9MICO</name>
<dbReference type="AlphaFoldDB" id="A0AAU7W478"/>
<dbReference type="SUPFAM" id="SSF52833">
    <property type="entry name" value="Thioredoxin-like"/>
    <property type="match status" value="1"/>
</dbReference>
<protein>
    <submittedName>
        <fullName evidence="2">Thioredoxin family protein</fullName>
    </submittedName>
</protein>
<reference evidence="2" key="1">
    <citation type="submission" date="2024-05" db="EMBL/GenBank/DDBJ databases">
        <authorList>
            <person name="Yu L."/>
        </authorList>
    </citation>
    <scope>NUCLEOTIDE SEQUENCE</scope>
    <source>
        <strain evidence="2">G08B096</strain>
    </source>
</reference>
<evidence type="ECO:0000259" key="1">
    <source>
        <dbReference type="Pfam" id="PF00085"/>
    </source>
</evidence>
<dbReference type="EMBL" id="CP158374">
    <property type="protein sequence ID" value="XBX80981.1"/>
    <property type="molecule type" value="Genomic_DNA"/>
</dbReference>
<feature type="domain" description="Thioredoxin" evidence="1">
    <location>
        <begin position="59"/>
        <end position="138"/>
    </location>
</feature>
<dbReference type="Gene3D" id="3.40.30.10">
    <property type="entry name" value="Glutaredoxin"/>
    <property type="match status" value="1"/>
</dbReference>
<dbReference type="RefSeq" id="WP_350347007.1">
    <property type="nucleotide sequence ID" value="NZ_CP158374.1"/>
</dbReference>
<organism evidence="2">
    <name type="scientific">Agromyces sp. G08B096</name>
    <dbReference type="NCBI Taxonomy" id="3156399"/>
    <lineage>
        <taxon>Bacteria</taxon>
        <taxon>Bacillati</taxon>
        <taxon>Actinomycetota</taxon>
        <taxon>Actinomycetes</taxon>
        <taxon>Micrococcales</taxon>
        <taxon>Microbacteriaceae</taxon>
        <taxon>Agromyces</taxon>
    </lineage>
</organism>
<dbReference type="Pfam" id="PF00085">
    <property type="entry name" value="Thioredoxin"/>
    <property type="match status" value="1"/>
</dbReference>
<dbReference type="CDD" id="cd02947">
    <property type="entry name" value="TRX_family"/>
    <property type="match status" value="1"/>
</dbReference>
<dbReference type="InterPro" id="IPR013766">
    <property type="entry name" value="Thioredoxin_domain"/>
</dbReference>
<gene>
    <name evidence="2" type="ORF">ABIQ69_10190</name>
</gene>
<sequence length="153" mass="15793">MDWIAGLLVAAALVAVSGAVGVVSRARSGRVREASAARTPARGEAATTLGLGADRLGDAATLVQFSTEYCARCPATARRLGALASGFTGLRHVEIDLGRAPGLADRFHVRQTPTVLVLDAHGDQVARIAGVPRDDDLLPLLHRLTGSPNVPAA</sequence>
<accession>A0AAU7W478</accession>
<evidence type="ECO:0000313" key="2">
    <source>
        <dbReference type="EMBL" id="XBX80981.1"/>
    </source>
</evidence>
<proteinExistence type="predicted"/>